<dbReference type="EMBL" id="KI894019">
    <property type="protein sequence ID" value="OCF28338.1"/>
    <property type="molecule type" value="Genomic_DNA"/>
</dbReference>
<organism evidence="1">
    <name type="scientific">Kwoniella bestiolae CBS 10118</name>
    <dbReference type="NCBI Taxonomy" id="1296100"/>
    <lineage>
        <taxon>Eukaryota</taxon>
        <taxon>Fungi</taxon>
        <taxon>Dikarya</taxon>
        <taxon>Basidiomycota</taxon>
        <taxon>Agaricomycotina</taxon>
        <taxon>Tremellomycetes</taxon>
        <taxon>Tremellales</taxon>
        <taxon>Cryptococcaceae</taxon>
        <taxon>Kwoniella</taxon>
    </lineage>
</organism>
<dbReference type="GeneID" id="30207596"/>
<dbReference type="OrthoDB" id="2020070at2759"/>
<gene>
    <name evidence="1" type="ORF">I302_03197</name>
    <name evidence="2" type="ORF">I302_104491</name>
</gene>
<dbReference type="PANTHER" id="PTHR34815">
    <property type="entry name" value="LYSINE ACETYLTRANSFERASE"/>
    <property type="match status" value="1"/>
</dbReference>
<evidence type="ECO:0000313" key="2">
    <source>
        <dbReference type="EMBL" id="WVW82480.1"/>
    </source>
</evidence>
<dbReference type="RefSeq" id="XP_019049408.1">
    <property type="nucleotide sequence ID" value="XM_019189846.1"/>
</dbReference>
<dbReference type="InterPro" id="IPR053013">
    <property type="entry name" value="LAT"/>
</dbReference>
<reference evidence="1" key="1">
    <citation type="submission" date="2013-07" db="EMBL/GenBank/DDBJ databases">
        <title>The Genome Sequence of Cryptococcus bestiolae CBS10118.</title>
        <authorList>
            <consortium name="The Broad Institute Genome Sequencing Platform"/>
            <person name="Cuomo C."/>
            <person name="Litvintseva A."/>
            <person name="Chen Y."/>
            <person name="Heitman J."/>
            <person name="Sun S."/>
            <person name="Springer D."/>
            <person name="Dromer F."/>
            <person name="Young S.K."/>
            <person name="Zeng Q."/>
            <person name="Gargeya S."/>
            <person name="Fitzgerald M."/>
            <person name="Abouelleil A."/>
            <person name="Alvarado L."/>
            <person name="Berlin A.M."/>
            <person name="Chapman S.B."/>
            <person name="Dewar J."/>
            <person name="Goldberg J."/>
            <person name="Griggs A."/>
            <person name="Gujja S."/>
            <person name="Hansen M."/>
            <person name="Howarth C."/>
            <person name="Imamovic A."/>
            <person name="Larimer J."/>
            <person name="McCowan C."/>
            <person name="Murphy C."/>
            <person name="Pearson M."/>
            <person name="Priest M."/>
            <person name="Roberts A."/>
            <person name="Saif S."/>
            <person name="Shea T."/>
            <person name="Sykes S."/>
            <person name="Wortman J."/>
            <person name="Nusbaum C."/>
            <person name="Birren B."/>
        </authorList>
    </citation>
    <scope>NUCLEOTIDE SEQUENCE [LARGE SCALE GENOMIC DNA]</scope>
    <source>
        <strain evidence="1">CBS 10118</strain>
    </source>
</reference>
<evidence type="ECO:0000313" key="3">
    <source>
        <dbReference type="Proteomes" id="UP000092730"/>
    </source>
</evidence>
<sequence>MFDPKEFTIRIASAKQAEEHAKACFEIPYWRVGMSFEQFLEFGYKESQASWAKDNGMLTWVLVRKDDYDGQVYSLLETHRKKGFVKPKNGGQVENGYWYNITAVVTPIRHRGNGYATHLLRLLHYVLLSPSSPGNPPSHIPPFPRHEWGTPPPAVPSDLIEAIPSPCASVLWSDVPTQFYEGCTIGLTGKGYEYRKEWNSRLVFDLDLSGPDMDENSSNGDGWEMIYQKDLEEITSILTSSTKTHLSKLDTSSKPLWTHDPSTAGSLTFIGTRGSFIIPSPRWKDPSRELPLGVRLRPRDGEKGGDIIILIALENFLVEQRLLLTYIHNLLPARVPSLLKMLESVVKETGAPWTQGEIWGFNPADEWVAALAKENGRGVKIDTRDGIRSHVLGVCNYLEGEGEMVDHQMWSWV</sequence>
<keyword evidence="3" id="KW-1185">Reference proteome</keyword>
<accession>A0A1B9GBD6</accession>
<evidence type="ECO:0000313" key="1">
    <source>
        <dbReference type="EMBL" id="OCF28338.1"/>
    </source>
</evidence>
<dbReference type="STRING" id="1296100.A0A1B9GBD6"/>
<dbReference type="KEGG" id="kbi:30207596"/>
<evidence type="ECO:0008006" key="4">
    <source>
        <dbReference type="Google" id="ProtNLM"/>
    </source>
</evidence>
<reference evidence="2" key="4">
    <citation type="submission" date="2024-02" db="EMBL/GenBank/DDBJ databases">
        <title>Comparative genomics of Cryptococcus and Kwoniella reveals pathogenesis evolution and contrasting modes of karyotype evolution via chromosome fusion or intercentromeric recombination.</title>
        <authorList>
            <person name="Coelho M.A."/>
            <person name="David-Palma M."/>
            <person name="Shea T."/>
            <person name="Bowers K."/>
            <person name="McGinley-Smith S."/>
            <person name="Mohammad A.W."/>
            <person name="Gnirke A."/>
            <person name="Yurkov A.M."/>
            <person name="Nowrousian M."/>
            <person name="Sun S."/>
            <person name="Cuomo C.A."/>
            <person name="Heitman J."/>
        </authorList>
    </citation>
    <scope>NUCLEOTIDE SEQUENCE</scope>
    <source>
        <strain evidence="2">CBS 10118</strain>
    </source>
</reference>
<reference evidence="2" key="2">
    <citation type="submission" date="2013-07" db="EMBL/GenBank/DDBJ databases">
        <authorList>
            <consortium name="The Broad Institute Genome Sequencing Platform"/>
            <person name="Cuomo C."/>
            <person name="Litvintseva A."/>
            <person name="Chen Y."/>
            <person name="Heitman J."/>
            <person name="Sun S."/>
            <person name="Springer D."/>
            <person name="Dromer F."/>
            <person name="Young S.K."/>
            <person name="Zeng Q."/>
            <person name="Gargeya S."/>
            <person name="Fitzgerald M."/>
            <person name="Abouelleil A."/>
            <person name="Alvarado L."/>
            <person name="Berlin A.M."/>
            <person name="Chapman S.B."/>
            <person name="Dewar J."/>
            <person name="Goldberg J."/>
            <person name="Griggs A."/>
            <person name="Gujja S."/>
            <person name="Hansen M."/>
            <person name="Howarth C."/>
            <person name="Imamovic A."/>
            <person name="Larimer J."/>
            <person name="McCowan C."/>
            <person name="Murphy C."/>
            <person name="Pearson M."/>
            <person name="Priest M."/>
            <person name="Roberts A."/>
            <person name="Saif S."/>
            <person name="Shea T."/>
            <person name="Sykes S."/>
            <person name="Wortman J."/>
            <person name="Nusbaum C."/>
            <person name="Birren B."/>
        </authorList>
    </citation>
    <scope>NUCLEOTIDE SEQUENCE</scope>
    <source>
        <strain evidence="2">CBS 10118</strain>
    </source>
</reference>
<dbReference type="PANTHER" id="PTHR34815:SF2">
    <property type="entry name" value="N-ACETYLTRANSFERASE DOMAIN-CONTAINING PROTEIN"/>
    <property type="match status" value="1"/>
</dbReference>
<dbReference type="VEuPathDB" id="FungiDB:I302_03197"/>
<dbReference type="EMBL" id="CP144542">
    <property type="protein sequence ID" value="WVW82480.1"/>
    <property type="molecule type" value="Genomic_DNA"/>
</dbReference>
<name>A0A1B9GBD6_9TREE</name>
<protein>
    <recommendedName>
        <fullName evidence="4">N-acetyltransferase domain-containing protein</fullName>
    </recommendedName>
</protein>
<dbReference type="AlphaFoldDB" id="A0A1B9GBD6"/>
<dbReference type="Proteomes" id="UP000092730">
    <property type="component" value="Chromosome 2"/>
</dbReference>
<proteinExistence type="predicted"/>
<reference evidence="1" key="3">
    <citation type="submission" date="2014-01" db="EMBL/GenBank/DDBJ databases">
        <title>Evolution of pathogenesis and genome organization in the Tremellales.</title>
        <authorList>
            <person name="Cuomo C."/>
            <person name="Litvintseva A."/>
            <person name="Heitman J."/>
            <person name="Chen Y."/>
            <person name="Sun S."/>
            <person name="Springer D."/>
            <person name="Dromer F."/>
            <person name="Young S."/>
            <person name="Zeng Q."/>
            <person name="Chapman S."/>
            <person name="Gujja S."/>
            <person name="Saif S."/>
            <person name="Birren B."/>
        </authorList>
    </citation>
    <scope>NUCLEOTIDE SEQUENCE</scope>
    <source>
        <strain evidence="1">CBS 10118</strain>
    </source>
</reference>